<gene>
    <name evidence="5" type="ORF">CKA38_10320</name>
</gene>
<evidence type="ECO:0000256" key="3">
    <source>
        <dbReference type="SAM" id="MobiDB-lite"/>
    </source>
</evidence>
<dbReference type="KEGG" id="elut:CKA38_10320"/>
<evidence type="ECO:0000256" key="1">
    <source>
        <dbReference type="ARBA" id="ARBA00022729"/>
    </source>
</evidence>
<dbReference type="EMBL" id="CP023004">
    <property type="protein sequence ID" value="AWI09585.1"/>
    <property type="molecule type" value="Genomic_DNA"/>
</dbReference>
<feature type="region of interest" description="Disordered" evidence="3">
    <location>
        <begin position="1"/>
        <end position="22"/>
    </location>
</feature>
<dbReference type="InterPro" id="IPR008979">
    <property type="entry name" value="Galactose-bd-like_sf"/>
</dbReference>
<dbReference type="InterPro" id="IPR013320">
    <property type="entry name" value="ConA-like_dom_sf"/>
</dbReference>
<organism evidence="5 6">
    <name type="scientific">Ereboglobus luteus</name>
    <dbReference type="NCBI Taxonomy" id="1796921"/>
    <lineage>
        <taxon>Bacteria</taxon>
        <taxon>Pseudomonadati</taxon>
        <taxon>Verrucomicrobiota</taxon>
        <taxon>Opitutia</taxon>
        <taxon>Opitutales</taxon>
        <taxon>Opitutaceae</taxon>
        <taxon>Ereboglobus</taxon>
    </lineage>
</organism>
<dbReference type="CDD" id="cd03143">
    <property type="entry name" value="A4_beta-galactosidase_middle_domain"/>
    <property type="match status" value="1"/>
</dbReference>
<keyword evidence="6" id="KW-1185">Reference proteome</keyword>
<dbReference type="OrthoDB" id="174162at2"/>
<dbReference type="PANTHER" id="PTHR43817:SF1">
    <property type="entry name" value="HYDROLASE, FAMILY 43, PUTATIVE (AFU_ORTHOLOGUE AFUA_3G01660)-RELATED"/>
    <property type="match status" value="1"/>
</dbReference>
<dbReference type="Gene3D" id="2.60.120.200">
    <property type="match status" value="1"/>
</dbReference>
<protein>
    <recommendedName>
        <fullName evidence="4">Beta-mannosidase-like galactose-binding domain-containing protein</fullName>
    </recommendedName>
</protein>
<evidence type="ECO:0000259" key="4">
    <source>
        <dbReference type="Pfam" id="PF22666"/>
    </source>
</evidence>
<proteinExistence type="predicted"/>
<name>A0A2U8E497_9BACT</name>
<evidence type="ECO:0000313" key="6">
    <source>
        <dbReference type="Proteomes" id="UP000244896"/>
    </source>
</evidence>
<reference evidence="5 6" key="1">
    <citation type="journal article" date="2018" name="Syst. Appl. Microbiol.">
        <title>Ereboglobus luteus gen. nov. sp. nov. from cockroach guts, and new insights into the oxygen relationship of the genera Opitutus and Didymococcus (Verrucomicrobia: Opitutaceae).</title>
        <authorList>
            <person name="Tegtmeier D."/>
            <person name="Belitz A."/>
            <person name="Radek R."/>
            <person name="Heimerl T."/>
            <person name="Brune A."/>
        </authorList>
    </citation>
    <scope>NUCLEOTIDE SEQUENCE [LARGE SCALE GENOMIC DNA]</scope>
    <source>
        <strain evidence="5 6">Ho45</strain>
    </source>
</reference>
<evidence type="ECO:0000313" key="5">
    <source>
        <dbReference type="EMBL" id="AWI09585.1"/>
    </source>
</evidence>
<dbReference type="InterPro" id="IPR054593">
    <property type="entry name" value="Beta-mannosidase-like_N2"/>
</dbReference>
<keyword evidence="1" id="KW-0732">Signal</keyword>
<dbReference type="SUPFAM" id="SSF49899">
    <property type="entry name" value="Concanavalin A-like lectins/glucanases"/>
    <property type="match status" value="1"/>
</dbReference>
<dbReference type="PANTHER" id="PTHR43817">
    <property type="entry name" value="GLYCOSYL HYDROLASE"/>
    <property type="match status" value="1"/>
</dbReference>
<dbReference type="SUPFAM" id="SSF49785">
    <property type="entry name" value="Galactose-binding domain-like"/>
    <property type="match status" value="1"/>
</dbReference>
<dbReference type="Proteomes" id="UP000244896">
    <property type="component" value="Chromosome"/>
</dbReference>
<dbReference type="GO" id="GO:0004553">
    <property type="term" value="F:hydrolase activity, hydrolyzing O-glycosyl compounds"/>
    <property type="evidence" value="ECO:0007669"/>
    <property type="project" value="UniProtKB-ARBA"/>
</dbReference>
<keyword evidence="2" id="KW-0378">Hydrolase</keyword>
<dbReference type="Pfam" id="PF17132">
    <property type="entry name" value="Glyco_hydro_106"/>
    <property type="match status" value="1"/>
</dbReference>
<evidence type="ECO:0000256" key="2">
    <source>
        <dbReference type="ARBA" id="ARBA00022801"/>
    </source>
</evidence>
<accession>A0A2U8E497</accession>
<dbReference type="Pfam" id="PF22666">
    <property type="entry name" value="Glyco_hydro_2_N2"/>
    <property type="match status" value="1"/>
</dbReference>
<dbReference type="NCBIfam" id="NF045579">
    <property type="entry name" value="rhamnoside_JR"/>
    <property type="match status" value="1"/>
</dbReference>
<feature type="domain" description="Beta-mannosidase-like galactose-binding" evidence="4">
    <location>
        <begin position="1251"/>
        <end position="1332"/>
    </location>
</feature>
<dbReference type="Pfam" id="PF13385">
    <property type="entry name" value="Laminin_G_3"/>
    <property type="match status" value="1"/>
</dbReference>
<dbReference type="Gene3D" id="2.60.120.260">
    <property type="entry name" value="Galactose-binding domain-like"/>
    <property type="match status" value="2"/>
</dbReference>
<sequence>MRNKHQRFPPPPPPPISFSRRNPDLHAVKPSNVFHAMKSATILLVLCVFAATLVRAAAPATSTLERDFVAPPDDARPWVYWFWSDGNITREGITADLEAMKRAGVGGVIIMEVDQGVPKGPVRIVTAEWREMFVFATSEMQRLGLKLIMNNDPGWTGSGGPWNKPEDSMQKVVWTERRVSGPAKFDAVLKQPQTNEDFYRDIAVLAFPTPEAEMRVMRDAKPVITTNATTPAAENLSLLIDGDQGTGVLLARPQNRSESPSVQFEFAEPYEACLLDVALVFGERAGAKGRVLCELQASDDGRVFREIARMQANSTKAFAPVKARFFRVVLGGNEASLDGLRVNEITLASVFRIEDYERKSGLGLAASPEAAADASAGMTVSKNQILDLTEKMRDGRLRWDAPAGEWTVMRFGHTSTGKKNYPAPSDARGLEVDKLSADALDRHFDGFLGRLINESEAAGVNAGTFTGFHVDSWEVGYQNWTGRFRGEFTRLRGYDPLPWMPVLTGRVIGDAGVSERFLWDVRRTISDMLNENYAGRMTALARKHGRIFSLEGYRNGPFDPLTYTGRADLPIGEFWINPDPENLHPSVKTMASAGHIYGRNIIAAEAFTATDLQSKHRVHPYVAKAVGDAAFCAGINHFIVHRYSLQPWTDERAKPGMTMGPWGWEYERTATWWEQSRPWHEYLARCQHMLRQGRFVADICYLQDEEGIKNPPLRKEVQPAPPKGYDYDLCSGEVVLTRMSVKDGRLVLPDGVSYRVLVMPRQRLMSPELLRKIRDLVRDGATVLGEPPLRSPSLANYPACDDEVRKLAAELWGNCDGVRVKERAFGKGRIIRGRPLAEVLAKAGDAPDFVFQSARATGENSAGQAGPRVHFIHRETAAEDIYFVANLEAAPADIRAVFRMKNRKPQLWRPEQGVIEDAPVYETAGARTSVPLRLEARESVFVVFPKDQPADSRRITAVSRGQDVLIDTGVRKDSGTSAGAASKGVGGDFSYAVWVNPAANMTVPVEDFAGTSSLNVTRNDLLYAPQGVEFYQDPTAAGTGLAIGKNVVCVIEHSSFHFVATLVYEISLNNWTHVAVVYKNGRPNLYINGSHAHTGLRSLFNPRGATNVPADARAAAFRGEHSPLRLFDRALSEAEIRELMRSTPKEPASAVAKFVPKTTSASEPSPLLSVSMEKDCPVVWTSEPGRYKIKRAKGRAIEVDTGPMPAAQEIAGPWQLRFPEGLGAPPAVELPALMSLSEHKTPGVKYFSGTAAYTKTFTLAAGMRAEGRRLWLDLGDVQAIAQVKLNGRDLGTLWKPPFRVDITDALRDGDNTLEIAVTNTWVNRLVGDEQLPADREWVRVPRRRGYGLKAYPDWFLRGESSPTGRVTFATWKHYDKNSPLPPSGLLGPVAIRPLAKLKCE</sequence>